<organism evidence="1 2">
    <name type="scientific">Ditylenchus dipsaci</name>
    <dbReference type="NCBI Taxonomy" id="166011"/>
    <lineage>
        <taxon>Eukaryota</taxon>
        <taxon>Metazoa</taxon>
        <taxon>Ecdysozoa</taxon>
        <taxon>Nematoda</taxon>
        <taxon>Chromadorea</taxon>
        <taxon>Rhabditida</taxon>
        <taxon>Tylenchina</taxon>
        <taxon>Tylenchomorpha</taxon>
        <taxon>Sphaerularioidea</taxon>
        <taxon>Anguinidae</taxon>
        <taxon>Anguininae</taxon>
        <taxon>Ditylenchus</taxon>
    </lineage>
</organism>
<name>A0A915DID1_9BILA</name>
<dbReference type="Proteomes" id="UP000887574">
    <property type="component" value="Unplaced"/>
</dbReference>
<reference evidence="2" key="1">
    <citation type="submission" date="2022-11" db="UniProtKB">
        <authorList>
            <consortium name="WormBaseParasite"/>
        </authorList>
    </citation>
    <scope>IDENTIFICATION</scope>
</reference>
<dbReference type="AlphaFoldDB" id="A0A915DID1"/>
<sequence length="147" mass="16473">MSRNSVFPIGFMLRLIDPLKLFENVHEVSANQGLLIVEPQTLPSNTAMAQALYCPRNETWCMSCFKFNFFVALIFVNNQTNCLVSDSIGCCLCISKGQAELFCCLEKLGMLLVGRLVFEVTAAWEKVGQDGCDILTDLPWRLHCWGA</sequence>
<evidence type="ECO:0000313" key="1">
    <source>
        <dbReference type="Proteomes" id="UP000887574"/>
    </source>
</evidence>
<dbReference type="WBParaSite" id="jg19569">
    <property type="protein sequence ID" value="jg19569"/>
    <property type="gene ID" value="jg19569"/>
</dbReference>
<protein>
    <submittedName>
        <fullName evidence="2">Uncharacterized protein</fullName>
    </submittedName>
</protein>
<evidence type="ECO:0000313" key="2">
    <source>
        <dbReference type="WBParaSite" id="jg19569"/>
    </source>
</evidence>
<accession>A0A915DID1</accession>
<proteinExistence type="predicted"/>
<keyword evidence="1" id="KW-1185">Reference proteome</keyword>